<dbReference type="RefSeq" id="WP_100991474.1">
    <property type="nucleotide sequence ID" value="NZ_CP025096.1"/>
</dbReference>
<reference evidence="1 2" key="1">
    <citation type="submission" date="2017-11" db="EMBL/GenBank/DDBJ databases">
        <title>Taxonomic description and genome sequences of Spirosoma HA7 sp. nov., isolated from pollen microhabitat of Corylus avellana.</title>
        <authorList>
            <person name="Ambika Manirajan B."/>
            <person name="Suarez C."/>
            <person name="Ratering S."/>
            <person name="Geissler-Plaum R."/>
            <person name="Cardinale M."/>
            <person name="Sylvia S."/>
        </authorList>
    </citation>
    <scope>NUCLEOTIDE SEQUENCE [LARGE SCALE GENOMIC DNA]</scope>
    <source>
        <strain evidence="1 2">HA7</strain>
    </source>
</reference>
<proteinExistence type="predicted"/>
<name>A0A2K8Z5D1_9BACT</name>
<dbReference type="InterPro" id="IPR029044">
    <property type="entry name" value="Nucleotide-diphossugar_trans"/>
</dbReference>
<accession>A0A2K8Z5D1</accession>
<dbReference type="Proteomes" id="UP000232883">
    <property type="component" value="Chromosome"/>
</dbReference>
<protein>
    <submittedName>
        <fullName evidence="1">Nucleotide-diphospho-sugar transferase</fullName>
    </submittedName>
</protein>
<dbReference type="GO" id="GO:0016740">
    <property type="term" value="F:transferase activity"/>
    <property type="evidence" value="ECO:0007669"/>
    <property type="project" value="UniProtKB-KW"/>
</dbReference>
<evidence type="ECO:0000313" key="2">
    <source>
        <dbReference type="Proteomes" id="UP000232883"/>
    </source>
</evidence>
<evidence type="ECO:0000313" key="1">
    <source>
        <dbReference type="EMBL" id="AUD05058.1"/>
    </source>
</evidence>
<dbReference type="AlphaFoldDB" id="A0A2K8Z5D1"/>
<sequence>MHNETNLNSDRGFNTPVLLILFNRPKHARQVLEHIRVVKPAQLFVAIDGPRTGVDKDIEGVQQCLDLLDEIDWPCKVVKLIREHNLGCKVAVSQAIDWFFNQVEQGIILEDDCLPDSTFFDFCHTLLKKYASEDKVMHIGGCNLYKGLTWGTDSYFFTSIPHIWGWATWRRAWKQYDVSMKEYAAFEQSGKLNSITSNVGSRRFWKRSFDDVYAGRVDTWDYQWVFTIWRCEGVCITPNQNLVSNIGFDQTATHTTTDSEMANIPTIPMDVKSMRFPDKPELNHEATEFAMGRFFQFPTWWARKFTRLQQLVGVKSL</sequence>
<dbReference type="KEGG" id="spir:CWM47_26365"/>
<organism evidence="1 2">
    <name type="scientific">Spirosoma pollinicola</name>
    <dbReference type="NCBI Taxonomy" id="2057025"/>
    <lineage>
        <taxon>Bacteria</taxon>
        <taxon>Pseudomonadati</taxon>
        <taxon>Bacteroidota</taxon>
        <taxon>Cytophagia</taxon>
        <taxon>Cytophagales</taxon>
        <taxon>Cytophagaceae</taxon>
        <taxon>Spirosoma</taxon>
    </lineage>
</organism>
<dbReference type="SUPFAM" id="SSF53448">
    <property type="entry name" value="Nucleotide-diphospho-sugar transferases"/>
    <property type="match status" value="1"/>
</dbReference>
<dbReference type="EMBL" id="CP025096">
    <property type="protein sequence ID" value="AUD05058.1"/>
    <property type="molecule type" value="Genomic_DNA"/>
</dbReference>
<dbReference type="Gene3D" id="3.90.550.10">
    <property type="entry name" value="Spore Coat Polysaccharide Biosynthesis Protein SpsA, Chain A"/>
    <property type="match status" value="1"/>
</dbReference>
<keyword evidence="2" id="KW-1185">Reference proteome</keyword>
<gene>
    <name evidence="1" type="ORF">CWM47_26365</name>
</gene>
<keyword evidence="1" id="KW-0808">Transferase</keyword>
<dbReference type="OrthoDB" id="9785375at2"/>